<evidence type="ECO:0000256" key="2">
    <source>
        <dbReference type="ARBA" id="ARBA00022448"/>
    </source>
</evidence>
<dbReference type="GO" id="GO:0005886">
    <property type="term" value="C:plasma membrane"/>
    <property type="evidence" value="ECO:0007669"/>
    <property type="project" value="UniProtKB-SubCell"/>
</dbReference>
<dbReference type="Gene3D" id="3.40.50.300">
    <property type="entry name" value="P-loop containing nucleotide triphosphate hydrolases"/>
    <property type="match status" value="1"/>
</dbReference>
<dbReference type="InterPro" id="IPR017871">
    <property type="entry name" value="ABC_transporter-like_CS"/>
</dbReference>
<dbReference type="InterPro" id="IPR003593">
    <property type="entry name" value="AAA+_ATPase"/>
</dbReference>
<dbReference type="GO" id="GO:0016887">
    <property type="term" value="F:ATP hydrolysis activity"/>
    <property type="evidence" value="ECO:0007669"/>
    <property type="project" value="UniProtKB-UniRule"/>
</dbReference>
<dbReference type="InterPro" id="IPR027417">
    <property type="entry name" value="P-loop_NTPase"/>
</dbReference>
<dbReference type="RefSeq" id="WP_065525282.1">
    <property type="nucleotide sequence ID" value="NZ_CP016543.2"/>
</dbReference>
<dbReference type="OrthoDB" id="9802264at2"/>
<accession>A0A1C7EDW1</accession>
<dbReference type="PANTHER" id="PTHR43869:SF1">
    <property type="entry name" value="GLYCINE BETAINE_PROLINE BETAINE TRANSPORT SYSTEM ATP-BINDING PROTEIN PROV"/>
    <property type="match status" value="1"/>
</dbReference>
<dbReference type="KEGG" id="pdg:BCM40_01830"/>
<dbReference type="PROSITE" id="PS50893">
    <property type="entry name" value="ABC_TRANSPORTER_2"/>
    <property type="match status" value="1"/>
</dbReference>
<organism evidence="11 12">
    <name type="scientific">Planococcus donghaensis</name>
    <dbReference type="NCBI Taxonomy" id="414778"/>
    <lineage>
        <taxon>Bacteria</taxon>
        <taxon>Bacillati</taxon>
        <taxon>Bacillota</taxon>
        <taxon>Bacilli</taxon>
        <taxon>Bacillales</taxon>
        <taxon>Caryophanaceae</taxon>
        <taxon>Planococcus</taxon>
    </lineage>
</organism>
<dbReference type="Pfam" id="PF00571">
    <property type="entry name" value="CBS"/>
    <property type="match status" value="2"/>
</dbReference>
<evidence type="ECO:0000256" key="5">
    <source>
        <dbReference type="ARBA" id="ARBA00022970"/>
    </source>
</evidence>
<reference evidence="11" key="1">
    <citation type="submission" date="2016-10" db="EMBL/GenBank/DDBJ databases">
        <authorList>
            <person name="See-Too W.S."/>
        </authorList>
    </citation>
    <scope>NUCLEOTIDE SEQUENCE</scope>
    <source>
        <strain evidence="11">DSM 22276</strain>
    </source>
</reference>
<keyword evidence="6 7" id="KW-0129">CBS domain</keyword>
<keyword evidence="3 8" id="KW-0547">Nucleotide-binding</keyword>
<dbReference type="NCBIfam" id="TIGR01186">
    <property type="entry name" value="proV"/>
    <property type="match status" value="1"/>
</dbReference>
<dbReference type="GO" id="GO:0006970">
    <property type="term" value="P:response to osmotic stress"/>
    <property type="evidence" value="ECO:0007669"/>
    <property type="project" value="UniProtKB-ARBA"/>
</dbReference>
<dbReference type="InterPro" id="IPR003439">
    <property type="entry name" value="ABC_transporter-like_ATP-bd"/>
</dbReference>
<dbReference type="Gene3D" id="3.10.580.10">
    <property type="entry name" value="CBS-domain"/>
    <property type="match status" value="1"/>
</dbReference>
<comment type="catalytic activity">
    <reaction evidence="8">
        <text>a quaternary ammonium(out) + ATP + H2O = a quaternary ammonium(in) + ADP + phosphate + H(+)</text>
        <dbReference type="Rhea" id="RHEA:11036"/>
        <dbReference type="ChEBI" id="CHEBI:15377"/>
        <dbReference type="ChEBI" id="CHEBI:15378"/>
        <dbReference type="ChEBI" id="CHEBI:30616"/>
        <dbReference type="ChEBI" id="CHEBI:35267"/>
        <dbReference type="ChEBI" id="CHEBI:43474"/>
        <dbReference type="ChEBI" id="CHEBI:456216"/>
    </reaction>
</comment>
<evidence type="ECO:0000256" key="1">
    <source>
        <dbReference type="ARBA" id="ARBA00005417"/>
    </source>
</evidence>
<gene>
    <name evidence="11" type="ORF">BCM40_01830</name>
</gene>
<feature type="domain" description="ABC transporter" evidence="9">
    <location>
        <begin position="28"/>
        <end position="264"/>
    </location>
</feature>
<protein>
    <recommendedName>
        <fullName evidence="8">Quaternary amine transport ATP-binding protein</fullName>
        <ecNumber evidence="8">7.6.2.9</ecNumber>
    </recommendedName>
</protein>
<dbReference type="PROSITE" id="PS00211">
    <property type="entry name" value="ABC_TRANSPORTER_1"/>
    <property type="match status" value="1"/>
</dbReference>
<dbReference type="InterPro" id="IPR051921">
    <property type="entry name" value="ABC_osmolyte_uptake_ATP-bind"/>
</dbReference>
<dbReference type="PROSITE" id="PS51371">
    <property type="entry name" value="CBS"/>
    <property type="match status" value="1"/>
</dbReference>
<evidence type="ECO:0000256" key="7">
    <source>
        <dbReference type="PROSITE-ProRule" id="PRU00703"/>
    </source>
</evidence>
<proteinExistence type="inferred from homology"/>
<evidence type="ECO:0000259" key="10">
    <source>
        <dbReference type="PROSITE" id="PS51371"/>
    </source>
</evidence>
<dbReference type="PANTHER" id="PTHR43869">
    <property type="entry name" value="GLYCINE BETAINE/PROLINE BETAINE TRANSPORT SYSTEM ATP-BINDING PROTEIN PROV"/>
    <property type="match status" value="1"/>
</dbReference>
<evidence type="ECO:0000313" key="11">
    <source>
        <dbReference type="EMBL" id="ANU22154.1"/>
    </source>
</evidence>
<dbReference type="Pfam" id="PF00005">
    <property type="entry name" value="ABC_tran"/>
    <property type="match status" value="1"/>
</dbReference>
<comment type="subunit">
    <text evidence="8">The complex is probably composed of two ATP-binding proteins, two transmembrane proteins and a solute-binding protein.</text>
</comment>
<dbReference type="GO" id="GO:0015418">
    <property type="term" value="F:ABC-type quaternary ammonium compound transporting activity"/>
    <property type="evidence" value="ECO:0007669"/>
    <property type="project" value="UniProtKB-EC"/>
</dbReference>
<name>A0A1C7EDW1_9BACL</name>
<dbReference type="GO" id="GO:0031460">
    <property type="term" value="P:glycine betaine transport"/>
    <property type="evidence" value="ECO:0007669"/>
    <property type="project" value="InterPro"/>
</dbReference>
<comment type="similarity">
    <text evidence="1 8">Belongs to the ABC transporter superfamily.</text>
</comment>
<evidence type="ECO:0000313" key="12">
    <source>
        <dbReference type="Proteomes" id="UP000092495"/>
    </source>
</evidence>
<keyword evidence="8" id="KW-1003">Cell membrane</keyword>
<dbReference type="AlphaFoldDB" id="A0A1C7EDW1"/>
<dbReference type="FunFam" id="3.40.50.300:FF:000201">
    <property type="entry name" value="Glycine betaine/L-proline ABC transporter ATP-binding protein"/>
    <property type="match status" value="1"/>
</dbReference>
<dbReference type="GO" id="GO:0005524">
    <property type="term" value="F:ATP binding"/>
    <property type="evidence" value="ECO:0007669"/>
    <property type="project" value="UniProtKB-UniRule"/>
</dbReference>
<dbReference type="EC" id="7.6.2.9" evidence="8"/>
<evidence type="ECO:0000256" key="6">
    <source>
        <dbReference type="ARBA" id="ARBA00023122"/>
    </source>
</evidence>
<keyword evidence="8" id="KW-0472">Membrane</keyword>
<dbReference type="STRING" id="414778.BCM40_01830"/>
<dbReference type="SUPFAM" id="SSF52540">
    <property type="entry name" value="P-loop containing nucleoside triphosphate hydrolases"/>
    <property type="match status" value="1"/>
</dbReference>
<keyword evidence="8" id="KW-0997">Cell inner membrane</keyword>
<dbReference type="SUPFAM" id="SSF54631">
    <property type="entry name" value="CBS-domain pair"/>
    <property type="match status" value="1"/>
</dbReference>
<keyword evidence="4 8" id="KW-0067">ATP-binding</keyword>
<dbReference type="EMBL" id="CP016543">
    <property type="protein sequence ID" value="ANU22154.1"/>
    <property type="molecule type" value="Genomic_DNA"/>
</dbReference>
<comment type="subcellular location">
    <subcellularLocation>
        <location evidence="8">Cell inner membrane</location>
        <topology evidence="8">Peripheral membrane protein</topology>
    </subcellularLocation>
</comment>
<dbReference type="InterPro" id="IPR005892">
    <property type="entry name" value="Gly-betaine_transp_ATP-bd"/>
</dbReference>
<dbReference type="CDD" id="cd03294">
    <property type="entry name" value="ABC_Pro_Gly_Betaine"/>
    <property type="match status" value="1"/>
</dbReference>
<dbReference type="InterPro" id="IPR000644">
    <property type="entry name" value="CBS_dom"/>
</dbReference>
<evidence type="ECO:0000256" key="4">
    <source>
        <dbReference type="ARBA" id="ARBA00022840"/>
    </source>
</evidence>
<keyword evidence="2 8" id="KW-0813">Transport</keyword>
<dbReference type="SMART" id="SM00382">
    <property type="entry name" value="AAA"/>
    <property type="match status" value="1"/>
</dbReference>
<keyword evidence="5" id="KW-0029">Amino-acid transport</keyword>
<dbReference type="InterPro" id="IPR046342">
    <property type="entry name" value="CBS_dom_sf"/>
</dbReference>
<sequence>MNKIEVNNLTKIFGSNPQQGLKRLLNGDQKEDILAETGMTVGVNQASFSVEAGEFFVIMGLSGSGKSTLIRLVNRLIEPTSGEVLIDGQNIVEMGKNDLIETRRKKLGMVFQQFGLFPHRTVLQNVAYGLEIQGVKKEERNKRAQKSIEDVGLQGYEQSYPKELSGGMQQRVGLARALANDSDILLMDEAFSALDPLIRKEMQDELLNLQNKLGKTILFITHDLDEALKLGDRIAIMKNGEIVQVGTADEILENPANEYVSNFVKDVDRSKVLMASHVMKKPAVHMMDKSGALAAVRKMEDAGASSIFVVDKENNFKGLLTIDNAINAYKKELAIETVLIEDIHEISPDTPLNDLFGVAVEAKYPLAVIENGKLLGIVSRVSILSGLVLGKEEVTTP</sequence>
<dbReference type="GO" id="GO:0006865">
    <property type="term" value="P:amino acid transport"/>
    <property type="evidence" value="ECO:0007669"/>
    <property type="project" value="UniProtKB-UniRule"/>
</dbReference>
<keyword evidence="12" id="KW-1185">Reference proteome</keyword>
<evidence type="ECO:0000256" key="8">
    <source>
        <dbReference type="RuleBase" id="RU369116"/>
    </source>
</evidence>
<evidence type="ECO:0000256" key="3">
    <source>
        <dbReference type="ARBA" id="ARBA00022741"/>
    </source>
</evidence>
<dbReference type="Proteomes" id="UP000092495">
    <property type="component" value="Chromosome"/>
</dbReference>
<feature type="domain" description="CBS" evidence="10">
    <location>
        <begin position="279"/>
        <end position="335"/>
    </location>
</feature>
<evidence type="ECO:0000259" key="9">
    <source>
        <dbReference type="PROSITE" id="PS50893"/>
    </source>
</evidence>